<dbReference type="RefSeq" id="WP_343053200.1">
    <property type="nucleotide sequence ID" value="NZ_JACIJJ010000002.1"/>
</dbReference>
<protein>
    <submittedName>
        <fullName evidence="2">Uncharacterized protein</fullName>
    </submittedName>
</protein>
<proteinExistence type="predicted"/>
<reference evidence="2 3" key="1">
    <citation type="submission" date="2020-08" db="EMBL/GenBank/DDBJ databases">
        <title>Genomic Encyclopedia of Type Strains, Phase IV (KMG-IV): sequencing the most valuable type-strain genomes for metagenomic binning, comparative biology and taxonomic classification.</title>
        <authorList>
            <person name="Goeker M."/>
        </authorList>
    </citation>
    <scope>NUCLEOTIDE SEQUENCE [LARGE SCALE GENOMIC DNA]</scope>
    <source>
        <strain evidence="2 3">DSM 27244</strain>
    </source>
</reference>
<sequence length="192" mass="21064">MKQLGLATRARDILAQAYTINPKVADGGAAMSLGVLYYRVPGFPIGFGSTKRARTYFQQALVQEPAGLDNNFFYGDFLHSTGNDKGARLPPARAEGTRRSEAAGVGRGSPRRDPRPPCQDRLRWLIAPRLPASSRGRAAGRAASSRRRWTSPTEGRWPHRSPRSRRNRGSMCLTSAAARAGRPHRSRGRARG</sequence>
<feature type="region of interest" description="Disordered" evidence="1">
    <location>
        <begin position="84"/>
        <end position="192"/>
    </location>
</feature>
<name>A0A7W9APL6_9SPHN</name>
<dbReference type="AlphaFoldDB" id="A0A7W9APL6"/>
<feature type="compositionally biased region" description="Basic residues" evidence="1">
    <location>
        <begin position="181"/>
        <end position="192"/>
    </location>
</feature>
<keyword evidence="3" id="KW-1185">Reference proteome</keyword>
<evidence type="ECO:0000313" key="2">
    <source>
        <dbReference type="EMBL" id="MBB5698137.1"/>
    </source>
</evidence>
<feature type="compositionally biased region" description="Basic and acidic residues" evidence="1">
    <location>
        <begin position="110"/>
        <end position="123"/>
    </location>
</feature>
<evidence type="ECO:0000256" key="1">
    <source>
        <dbReference type="SAM" id="MobiDB-lite"/>
    </source>
</evidence>
<dbReference type="EMBL" id="JACIJJ010000002">
    <property type="protein sequence ID" value="MBB5698137.1"/>
    <property type="molecule type" value="Genomic_DNA"/>
</dbReference>
<organism evidence="2 3">
    <name type="scientific">Sphingomonas yantingensis</name>
    <dbReference type="NCBI Taxonomy" id="1241761"/>
    <lineage>
        <taxon>Bacteria</taxon>
        <taxon>Pseudomonadati</taxon>
        <taxon>Pseudomonadota</taxon>
        <taxon>Alphaproteobacteria</taxon>
        <taxon>Sphingomonadales</taxon>
        <taxon>Sphingomonadaceae</taxon>
        <taxon>Sphingomonas</taxon>
    </lineage>
</organism>
<feature type="compositionally biased region" description="Basic residues" evidence="1">
    <location>
        <begin position="158"/>
        <end position="168"/>
    </location>
</feature>
<comment type="caution">
    <text evidence="2">The sequence shown here is derived from an EMBL/GenBank/DDBJ whole genome shotgun (WGS) entry which is preliminary data.</text>
</comment>
<dbReference type="Proteomes" id="UP000557739">
    <property type="component" value="Unassembled WGS sequence"/>
</dbReference>
<feature type="compositionally biased region" description="Low complexity" evidence="1">
    <location>
        <begin position="132"/>
        <end position="143"/>
    </location>
</feature>
<evidence type="ECO:0000313" key="3">
    <source>
        <dbReference type="Proteomes" id="UP000557739"/>
    </source>
</evidence>
<accession>A0A7W9APL6</accession>
<gene>
    <name evidence="2" type="ORF">FHR19_001482</name>
</gene>